<feature type="compositionally biased region" description="Basic and acidic residues" evidence="3">
    <location>
        <begin position="160"/>
        <end position="172"/>
    </location>
</feature>
<keyword evidence="6" id="KW-1185">Reference proteome</keyword>
<name>A0A1W0X1Q3_HYPEX</name>
<dbReference type="Pfam" id="PF07679">
    <property type="entry name" value="I-set"/>
    <property type="match status" value="2"/>
</dbReference>
<reference evidence="6" key="1">
    <citation type="submission" date="2017-01" db="EMBL/GenBank/DDBJ databases">
        <title>Comparative genomics of anhydrobiosis in the tardigrade Hypsibius dujardini.</title>
        <authorList>
            <person name="Yoshida Y."/>
            <person name="Koutsovoulos G."/>
            <person name="Laetsch D."/>
            <person name="Stevens L."/>
            <person name="Kumar S."/>
            <person name="Horikawa D."/>
            <person name="Ishino K."/>
            <person name="Komine S."/>
            <person name="Tomita M."/>
            <person name="Blaxter M."/>
            <person name="Arakawa K."/>
        </authorList>
    </citation>
    <scope>NUCLEOTIDE SEQUENCE [LARGE SCALE GENOMIC DNA]</scope>
    <source>
        <strain evidence="6">Z151</strain>
    </source>
</reference>
<feature type="compositionally biased region" description="Acidic residues" evidence="3">
    <location>
        <begin position="1282"/>
        <end position="1297"/>
    </location>
</feature>
<feature type="region of interest" description="Disordered" evidence="3">
    <location>
        <begin position="1183"/>
        <end position="1203"/>
    </location>
</feature>
<dbReference type="EMBL" id="MTYJ01000024">
    <property type="protein sequence ID" value="OQV21242.1"/>
    <property type="molecule type" value="Genomic_DNA"/>
</dbReference>
<dbReference type="InterPro" id="IPR007110">
    <property type="entry name" value="Ig-like_dom"/>
</dbReference>
<organism evidence="5 6">
    <name type="scientific">Hypsibius exemplaris</name>
    <name type="common">Freshwater tardigrade</name>
    <dbReference type="NCBI Taxonomy" id="2072580"/>
    <lineage>
        <taxon>Eukaryota</taxon>
        <taxon>Metazoa</taxon>
        <taxon>Ecdysozoa</taxon>
        <taxon>Tardigrada</taxon>
        <taxon>Eutardigrada</taxon>
        <taxon>Parachela</taxon>
        <taxon>Hypsibioidea</taxon>
        <taxon>Hypsibiidae</taxon>
        <taxon>Hypsibius</taxon>
    </lineage>
</organism>
<dbReference type="PANTHER" id="PTHR47633">
    <property type="entry name" value="IMMUNOGLOBULIN"/>
    <property type="match status" value="1"/>
</dbReference>
<accession>A0A1W0X1Q3</accession>
<keyword evidence="2" id="KW-0393">Immunoglobulin domain</keyword>
<dbReference type="SMART" id="SM00409">
    <property type="entry name" value="IG"/>
    <property type="match status" value="2"/>
</dbReference>
<feature type="compositionally biased region" description="Low complexity" evidence="3">
    <location>
        <begin position="676"/>
        <end position="695"/>
    </location>
</feature>
<dbReference type="Proteomes" id="UP000192578">
    <property type="component" value="Unassembled WGS sequence"/>
</dbReference>
<feature type="domain" description="Ig-like" evidence="4">
    <location>
        <begin position="383"/>
        <end position="457"/>
    </location>
</feature>
<protein>
    <recommendedName>
        <fullName evidence="4">Ig-like domain-containing protein</fullName>
    </recommendedName>
</protein>
<gene>
    <name evidence="5" type="ORF">BV898_04729</name>
</gene>
<dbReference type="InterPro" id="IPR013783">
    <property type="entry name" value="Ig-like_fold"/>
</dbReference>
<evidence type="ECO:0000256" key="3">
    <source>
        <dbReference type="SAM" id="MobiDB-lite"/>
    </source>
</evidence>
<feature type="region of interest" description="Disordered" evidence="3">
    <location>
        <begin position="1248"/>
        <end position="1387"/>
    </location>
</feature>
<evidence type="ECO:0000256" key="2">
    <source>
        <dbReference type="ARBA" id="ARBA00023319"/>
    </source>
</evidence>
<evidence type="ECO:0000313" key="5">
    <source>
        <dbReference type="EMBL" id="OQV21242.1"/>
    </source>
</evidence>
<feature type="compositionally biased region" description="Polar residues" evidence="3">
    <location>
        <begin position="1188"/>
        <end position="1200"/>
    </location>
</feature>
<dbReference type="SUPFAM" id="SSF48726">
    <property type="entry name" value="Immunoglobulin"/>
    <property type="match status" value="2"/>
</dbReference>
<dbReference type="PROSITE" id="PS50835">
    <property type="entry name" value="IG_LIKE"/>
    <property type="match status" value="2"/>
</dbReference>
<dbReference type="Gene3D" id="2.60.40.10">
    <property type="entry name" value="Immunoglobulins"/>
    <property type="match status" value="2"/>
</dbReference>
<evidence type="ECO:0000313" key="6">
    <source>
        <dbReference type="Proteomes" id="UP000192578"/>
    </source>
</evidence>
<dbReference type="InterPro" id="IPR036179">
    <property type="entry name" value="Ig-like_dom_sf"/>
</dbReference>
<feature type="domain" description="Ig-like" evidence="4">
    <location>
        <begin position="468"/>
        <end position="558"/>
    </location>
</feature>
<feature type="region of interest" description="Disordered" evidence="3">
    <location>
        <begin position="79"/>
        <end position="131"/>
    </location>
</feature>
<feature type="compositionally biased region" description="Low complexity" evidence="3">
    <location>
        <begin position="1054"/>
        <end position="1066"/>
    </location>
</feature>
<proteinExistence type="predicted"/>
<feature type="compositionally biased region" description="Low complexity" evidence="3">
    <location>
        <begin position="761"/>
        <end position="777"/>
    </location>
</feature>
<dbReference type="InterPro" id="IPR013098">
    <property type="entry name" value="Ig_I-set"/>
</dbReference>
<feature type="region of interest" description="Disordered" evidence="3">
    <location>
        <begin position="666"/>
        <end position="695"/>
    </location>
</feature>
<feature type="region of interest" description="Disordered" evidence="3">
    <location>
        <begin position="155"/>
        <end position="194"/>
    </location>
</feature>
<feature type="region of interest" description="Disordered" evidence="3">
    <location>
        <begin position="761"/>
        <end position="792"/>
    </location>
</feature>
<keyword evidence="1" id="KW-1015">Disulfide bond</keyword>
<dbReference type="OrthoDB" id="10072397at2759"/>
<dbReference type="InterPro" id="IPR003598">
    <property type="entry name" value="Ig_sub2"/>
</dbReference>
<evidence type="ECO:0000256" key="1">
    <source>
        <dbReference type="ARBA" id="ARBA00023157"/>
    </source>
</evidence>
<feature type="compositionally biased region" description="Polar residues" evidence="3">
    <location>
        <begin position="1353"/>
        <end position="1362"/>
    </location>
</feature>
<feature type="region of interest" description="Disordered" evidence="3">
    <location>
        <begin position="959"/>
        <end position="1099"/>
    </location>
</feature>
<feature type="compositionally biased region" description="Basic and acidic residues" evidence="3">
    <location>
        <begin position="1326"/>
        <end position="1340"/>
    </location>
</feature>
<dbReference type="FunFam" id="2.60.40.10:FF:000032">
    <property type="entry name" value="palladin isoform X1"/>
    <property type="match status" value="1"/>
</dbReference>
<sequence length="1387" mass="150662">MFLQATHAPPPHLISIVPDTRDMPPLSSPPPTLQRSEIRVDCANFLACHQVVEQISESFQDQRHHRSKNNRQALRLQLEDHPLDSSCSTRSSGGIGGTGTTSTAVSDGELDTADDSGGSADQSPYFDEKNRSNHDIMAAAGSAVYKHRSYVEISPTDSAFHSEDRSPDSSRFEEDDDDDQDHAEQGHPSSHLSYCCDDNDLPDHVPPCGWTSLLSERRTSLLSKRRTSLLSERRTSLLSENDDSLRDEGACGGLFATAGSLEDADYAALQLAQPWWESNWSLHSEQGVCGAENQWRGSAGSLLSGRSVPAVLDRFVPLVIPVPDRCVKPRIGPFDIDDVSELSDVRSVASEASYNSNCSGDSESTLEDLSFLAELKDCRIGVGQVARFRCQLLGQRAVTVTWHHGSRIVENGGRYRIYRYGSKHILEIYFTTFADSGAVVCRAMGVDTVAETRARLRIRESRLAPRAPEFIYKLESVEVAKGEDVELSCRVRGHPVPVLTWFLNGRKVTGMDIGIEVEHVGKEEWLLMIEGNRLLSSSTVRCLASNPVGECLSSASILLLSAAGELKPNANVSVDRKLANLDRKLSQATNQVLESAQSMLSDANQMASLDRQLKVVDTYLDRIEAKFRQTDSPVPPAWLQRHKPASPSPPQLSLIEVTFPSRDVADSSTTSPFPLSSRVSAAPAKASSPSPSSSSVAATAGVVARHYQPRVPKPQSVSITVLSKHIQSDRVRVVFKQSFDSEASAPIPVVPSVIVSPSTRPVSSASSSMGTTTTTTTHQPQPPAYQPAITVSSSYPSPGSNFASTVHIGDGNPYSSENLSRRIAEKQRLLNSGVAASGIAVPDSATLEDPLSYRPSSHIHSAYSRDYIVNSPVAKPNEAAAKKAIIQADDTINRTTDRLHHLDNRIGLLQTDLLTVAGDDHHHRCRPEDLKRLDAAVHLTASEIQATERTIKQVESLVTHLQHQQQQQSVKRPRHRDNRSPLLPLPPSEEEEDYSHSSRDHRSHVLILPSPSPSPTPPIVTYSNMSSTPLDFPQDGPSVKNLLSRFQNERRQTASANGTAAALDNAAAHRRIGSTTSEDGSDLSVRSSPDAHSAAAHHKPLNVFSKTKFQETVMAARSQGKPRIQASITARSLSREMREQLRISKPQMGAFRSNIMTAENGEYDPEKALKAKTLFIAESVHEHDLQDSQKAAANRSSSVEASDGRAVITTNGTVEQFHHVNGGEDSLRTDDHGHHQEAFDEGLDVHSEAGDDVKSLGGGGVRDSSGSHGVRQMNDSGHYDVDSLDEDAEVEVEEEQEPQYASITKKDGGALQEPVKSRSGSAGSGRHHDEKTAADEKADSHSIGGDSVDSGAGLSSGTNKKWSPQPPADEEGDNIPLSQAPNWDLLI</sequence>
<evidence type="ECO:0000259" key="4">
    <source>
        <dbReference type="PROSITE" id="PS50835"/>
    </source>
</evidence>
<dbReference type="InterPro" id="IPR003599">
    <property type="entry name" value="Ig_sub"/>
</dbReference>
<dbReference type="SMART" id="SM00408">
    <property type="entry name" value="IGc2"/>
    <property type="match status" value="2"/>
</dbReference>
<comment type="caution">
    <text evidence="5">The sequence shown here is derived from an EMBL/GenBank/DDBJ whole genome shotgun (WGS) entry which is preliminary data.</text>
</comment>
<feature type="region of interest" description="Disordered" evidence="3">
    <location>
        <begin position="1"/>
        <end position="33"/>
    </location>
</feature>